<dbReference type="eggNOG" id="COG0697">
    <property type="taxonomic scope" value="Bacteria"/>
</dbReference>
<evidence type="ECO:0000256" key="6">
    <source>
        <dbReference type="ARBA" id="ARBA00023136"/>
    </source>
</evidence>
<keyword evidence="3" id="KW-1003">Cell membrane</keyword>
<feature type="transmembrane region" description="Helical" evidence="7">
    <location>
        <begin position="5"/>
        <end position="25"/>
    </location>
</feature>
<protein>
    <recommendedName>
        <fullName evidence="8">EamA domain-containing protein</fullName>
    </recommendedName>
</protein>
<feature type="domain" description="EamA" evidence="8">
    <location>
        <begin position="151"/>
        <end position="289"/>
    </location>
</feature>
<dbReference type="GO" id="GO:0005886">
    <property type="term" value="C:plasma membrane"/>
    <property type="evidence" value="ECO:0007669"/>
    <property type="project" value="UniProtKB-SubCell"/>
</dbReference>
<dbReference type="InterPro" id="IPR000620">
    <property type="entry name" value="EamA_dom"/>
</dbReference>
<dbReference type="RefSeq" id="WP_013172923.1">
    <property type="nucleotide sequence ID" value="NC_014219.1"/>
</dbReference>
<keyword evidence="5 7" id="KW-1133">Transmembrane helix</keyword>
<dbReference type="HOGENOM" id="CLU_033863_4_4_9"/>
<comment type="similarity">
    <text evidence="2">Belongs to the EamA transporter family.</text>
</comment>
<keyword evidence="10" id="KW-1185">Reference proteome</keyword>
<evidence type="ECO:0000256" key="5">
    <source>
        <dbReference type="ARBA" id="ARBA00022989"/>
    </source>
</evidence>
<feature type="transmembrane region" description="Helical" evidence="7">
    <location>
        <begin position="66"/>
        <end position="86"/>
    </location>
</feature>
<evidence type="ECO:0000256" key="2">
    <source>
        <dbReference type="ARBA" id="ARBA00007362"/>
    </source>
</evidence>
<evidence type="ECO:0000313" key="9">
    <source>
        <dbReference type="EMBL" id="ADH99501.1"/>
    </source>
</evidence>
<dbReference type="KEGG" id="bse:Bsel_1997"/>
<evidence type="ECO:0000256" key="1">
    <source>
        <dbReference type="ARBA" id="ARBA00004651"/>
    </source>
</evidence>
<evidence type="ECO:0000259" key="8">
    <source>
        <dbReference type="Pfam" id="PF00892"/>
    </source>
</evidence>
<keyword evidence="4 7" id="KW-0812">Transmembrane</keyword>
<name>D6XUL5_BACIE</name>
<feature type="transmembrane region" description="Helical" evidence="7">
    <location>
        <begin position="31"/>
        <end position="54"/>
    </location>
</feature>
<feature type="transmembrane region" description="Helical" evidence="7">
    <location>
        <begin position="217"/>
        <end position="235"/>
    </location>
</feature>
<dbReference type="Pfam" id="PF00892">
    <property type="entry name" value="EamA"/>
    <property type="match status" value="2"/>
</dbReference>
<evidence type="ECO:0000256" key="3">
    <source>
        <dbReference type="ARBA" id="ARBA00022475"/>
    </source>
</evidence>
<keyword evidence="6 7" id="KW-0472">Membrane</keyword>
<feature type="transmembrane region" description="Helical" evidence="7">
    <location>
        <begin position="154"/>
        <end position="170"/>
    </location>
</feature>
<dbReference type="EMBL" id="CP001791">
    <property type="protein sequence ID" value="ADH99501.1"/>
    <property type="molecule type" value="Genomic_DNA"/>
</dbReference>
<evidence type="ECO:0000313" key="10">
    <source>
        <dbReference type="Proteomes" id="UP000000271"/>
    </source>
</evidence>
<feature type="transmembrane region" description="Helical" evidence="7">
    <location>
        <begin position="92"/>
        <end position="113"/>
    </location>
</feature>
<feature type="transmembrane region" description="Helical" evidence="7">
    <location>
        <begin position="120"/>
        <end position="142"/>
    </location>
</feature>
<dbReference type="InterPro" id="IPR037185">
    <property type="entry name" value="EmrE-like"/>
</dbReference>
<dbReference type="SUPFAM" id="SSF103481">
    <property type="entry name" value="Multidrug resistance efflux transporter EmrE"/>
    <property type="match status" value="2"/>
</dbReference>
<reference evidence="9" key="1">
    <citation type="submission" date="2009-10" db="EMBL/GenBank/DDBJ databases">
        <title>Complete sequence of Bacillus selenitireducens MLS10.</title>
        <authorList>
            <consortium name="US DOE Joint Genome Institute"/>
            <person name="Lucas S."/>
            <person name="Copeland A."/>
            <person name="Lapidus A."/>
            <person name="Glavina del Rio T."/>
            <person name="Dalin E."/>
            <person name="Tice H."/>
            <person name="Bruce D."/>
            <person name="Goodwin L."/>
            <person name="Pitluck S."/>
            <person name="Sims D."/>
            <person name="Brettin T."/>
            <person name="Detter J.C."/>
            <person name="Han C."/>
            <person name="Larimer F."/>
            <person name="Land M."/>
            <person name="Hauser L."/>
            <person name="Kyrpides N."/>
            <person name="Ovchinnikova G."/>
            <person name="Stolz J."/>
        </authorList>
    </citation>
    <scope>NUCLEOTIDE SEQUENCE [LARGE SCALE GENOMIC DNA]</scope>
    <source>
        <strain evidence="9">MLS10</strain>
    </source>
</reference>
<organism evidence="9 10">
    <name type="scientific">Bacillus selenitireducens (strain ATCC 700615 / DSM 15326 / MLS10)</name>
    <dbReference type="NCBI Taxonomy" id="439292"/>
    <lineage>
        <taxon>Bacteria</taxon>
        <taxon>Bacillati</taxon>
        <taxon>Bacillota</taxon>
        <taxon>Bacilli</taxon>
        <taxon>Bacillales</taxon>
        <taxon>Bacillaceae</taxon>
        <taxon>Salisediminibacterium</taxon>
    </lineage>
</organism>
<accession>D6XUL5</accession>
<dbReference type="AlphaFoldDB" id="D6XUL5"/>
<feature type="transmembrane region" description="Helical" evidence="7">
    <location>
        <begin position="272"/>
        <end position="289"/>
    </location>
</feature>
<dbReference type="PANTHER" id="PTHR32322:SF18">
    <property type="entry name" value="S-ADENOSYLMETHIONINE_S-ADENOSYLHOMOCYSTEINE TRANSPORTER"/>
    <property type="match status" value="1"/>
</dbReference>
<feature type="transmembrane region" description="Helical" evidence="7">
    <location>
        <begin position="247"/>
        <end position="266"/>
    </location>
</feature>
<dbReference type="PANTHER" id="PTHR32322">
    <property type="entry name" value="INNER MEMBRANE TRANSPORTER"/>
    <property type="match status" value="1"/>
</dbReference>
<evidence type="ECO:0000256" key="7">
    <source>
        <dbReference type="SAM" id="Phobius"/>
    </source>
</evidence>
<dbReference type="STRING" id="439292.Bsel_1997"/>
<proteinExistence type="inferred from homology"/>
<dbReference type="Proteomes" id="UP000000271">
    <property type="component" value="Chromosome"/>
</dbReference>
<feature type="domain" description="EamA" evidence="8">
    <location>
        <begin position="3"/>
        <end position="136"/>
    </location>
</feature>
<gene>
    <name evidence="9" type="ordered locus">Bsel_1997</name>
</gene>
<sequence length="303" mass="32967">MLKAYILMIFVAIFYSGNILVGKAINDLPPVTIAFFRLLLAFVFVAPLAIRQAWHSRHVFLSMKGPFLLMTLSGVTFFNTFIYGSLQFTTATNVAVLETVIPALTVVLGALLIQERLPKSAIAGTVLSIASAIYVVLGSQLFTMGSMQWNPGDFIMAGAIICWSVYSIMVKKYMAFFKPFAALVVMTGISVIVLFPVMLVEWAIIGVPSLSGGSEHWLGLVYLGLFPSLIALIFYNEAVGILGASRASVMLNLLPVFTMLGAFLWLGESITTHHIAGTAGVIFGVWLTTKKANINKIRDSEQV</sequence>
<feature type="transmembrane region" description="Helical" evidence="7">
    <location>
        <begin position="182"/>
        <end position="205"/>
    </location>
</feature>
<dbReference type="InterPro" id="IPR050638">
    <property type="entry name" value="AA-Vitamin_Transporters"/>
</dbReference>
<evidence type="ECO:0000256" key="4">
    <source>
        <dbReference type="ARBA" id="ARBA00022692"/>
    </source>
</evidence>
<comment type="subcellular location">
    <subcellularLocation>
        <location evidence="1">Cell membrane</location>
        <topology evidence="1">Multi-pass membrane protein</topology>
    </subcellularLocation>
</comment>